<dbReference type="Pfam" id="PF00270">
    <property type="entry name" value="DEAD"/>
    <property type="match status" value="1"/>
</dbReference>
<reference evidence="12 13" key="2">
    <citation type="journal article" date="2019" name="G3 (Bethesda)">
        <title>Hybrid Assembly of the Genome of the Entomopathogenic Nematode Steinernema carpocapsae Identifies the X-Chromosome.</title>
        <authorList>
            <person name="Serra L."/>
            <person name="Macchietto M."/>
            <person name="Macias-Munoz A."/>
            <person name="McGill C.J."/>
            <person name="Rodriguez I.M."/>
            <person name="Rodriguez B."/>
            <person name="Murad R."/>
            <person name="Mortazavi A."/>
        </authorList>
    </citation>
    <scope>NUCLEOTIDE SEQUENCE [LARGE SCALE GENOMIC DNA]</scope>
    <source>
        <strain evidence="12 13">ALL</strain>
    </source>
</reference>
<evidence type="ECO:0000256" key="4">
    <source>
        <dbReference type="ARBA" id="ARBA00022840"/>
    </source>
</evidence>
<dbReference type="SMART" id="SM00490">
    <property type="entry name" value="HELICc"/>
    <property type="match status" value="1"/>
</dbReference>
<feature type="domain" description="DEAD-box RNA helicase Q" evidence="11">
    <location>
        <begin position="152"/>
        <end position="180"/>
    </location>
</feature>
<dbReference type="OrthoDB" id="422663at2759"/>
<evidence type="ECO:0000256" key="5">
    <source>
        <dbReference type="ARBA" id="ARBA00022884"/>
    </source>
</evidence>
<accession>A0A4U5LW94</accession>
<feature type="short sequence motif" description="Q motif" evidence="6">
    <location>
        <begin position="152"/>
        <end position="180"/>
    </location>
</feature>
<dbReference type="InterPro" id="IPR001650">
    <property type="entry name" value="Helicase_C-like"/>
</dbReference>
<keyword evidence="1 7" id="KW-0547">Nucleotide-binding</keyword>
<evidence type="ECO:0000313" key="12">
    <source>
        <dbReference type="EMBL" id="TKR60440.1"/>
    </source>
</evidence>
<evidence type="ECO:0000256" key="1">
    <source>
        <dbReference type="ARBA" id="ARBA00022741"/>
    </source>
</evidence>
<comment type="similarity">
    <text evidence="7">Belongs to the DEAD box helicase family.</text>
</comment>
<dbReference type="GO" id="GO:0003724">
    <property type="term" value="F:RNA helicase activity"/>
    <property type="evidence" value="ECO:0007669"/>
    <property type="project" value="UniProtKB-EC"/>
</dbReference>
<evidence type="ECO:0000256" key="7">
    <source>
        <dbReference type="RuleBase" id="RU365068"/>
    </source>
</evidence>
<comment type="caution">
    <text evidence="12">The sequence shown here is derived from an EMBL/GenBank/DDBJ whole genome shotgun (WGS) entry which is preliminary data.</text>
</comment>
<keyword evidence="3 7" id="KW-0347">Helicase</keyword>
<evidence type="ECO:0000259" key="10">
    <source>
        <dbReference type="PROSITE" id="PS51194"/>
    </source>
</evidence>
<evidence type="ECO:0000256" key="3">
    <source>
        <dbReference type="ARBA" id="ARBA00022806"/>
    </source>
</evidence>
<evidence type="ECO:0000313" key="13">
    <source>
        <dbReference type="Proteomes" id="UP000298663"/>
    </source>
</evidence>
<dbReference type="PROSITE" id="PS51194">
    <property type="entry name" value="HELICASE_CTER"/>
    <property type="match status" value="1"/>
</dbReference>
<dbReference type="EMBL" id="AZBU02000011">
    <property type="protein sequence ID" value="TKR60440.1"/>
    <property type="molecule type" value="Genomic_DNA"/>
</dbReference>
<dbReference type="InterPro" id="IPR027417">
    <property type="entry name" value="P-loop_NTPase"/>
</dbReference>
<name>A0A4U5LW94_STECR</name>
<evidence type="ECO:0000256" key="6">
    <source>
        <dbReference type="PROSITE-ProRule" id="PRU00552"/>
    </source>
</evidence>
<feature type="domain" description="Helicase C-terminal" evidence="10">
    <location>
        <begin position="398"/>
        <end position="549"/>
    </location>
</feature>
<dbReference type="EC" id="3.6.4.13" evidence="7"/>
<feature type="compositionally biased region" description="Acidic residues" evidence="8">
    <location>
        <begin position="15"/>
        <end position="35"/>
    </location>
</feature>
<evidence type="ECO:0000259" key="9">
    <source>
        <dbReference type="PROSITE" id="PS51192"/>
    </source>
</evidence>
<reference evidence="12 13" key="1">
    <citation type="journal article" date="2015" name="Genome Biol.">
        <title>Comparative genomics of Steinernema reveals deeply conserved gene regulatory networks.</title>
        <authorList>
            <person name="Dillman A.R."/>
            <person name="Macchietto M."/>
            <person name="Porter C.F."/>
            <person name="Rogers A."/>
            <person name="Williams B."/>
            <person name="Antoshechkin I."/>
            <person name="Lee M.M."/>
            <person name="Goodwin Z."/>
            <person name="Lu X."/>
            <person name="Lewis E.E."/>
            <person name="Goodrich-Blair H."/>
            <person name="Stock S.P."/>
            <person name="Adams B.J."/>
            <person name="Sternberg P.W."/>
            <person name="Mortazavi A."/>
        </authorList>
    </citation>
    <scope>NUCLEOTIDE SEQUENCE [LARGE SCALE GENOMIC DNA]</scope>
    <source>
        <strain evidence="12 13">ALL</strain>
    </source>
</reference>
<comment type="catalytic activity">
    <reaction evidence="7">
        <text>ATP + H2O = ADP + phosphate + H(+)</text>
        <dbReference type="Rhea" id="RHEA:13065"/>
        <dbReference type="ChEBI" id="CHEBI:15377"/>
        <dbReference type="ChEBI" id="CHEBI:15378"/>
        <dbReference type="ChEBI" id="CHEBI:30616"/>
        <dbReference type="ChEBI" id="CHEBI:43474"/>
        <dbReference type="ChEBI" id="CHEBI:456216"/>
        <dbReference type="EC" id="3.6.4.13"/>
    </reaction>
</comment>
<keyword evidence="2 7" id="KW-0378">Hydrolase</keyword>
<dbReference type="Proteomes" id="UP000298663">
    <property type="component" value="Unassembled WGS sequence"/>
</dbReference>
<dbReference type="CDD" id="cd18787">
    <property type="entry name" value="SF2_C_DEAD"/>
    <property type="match status" value="1"/>
</dbReference>
<protein>
    <recommendedName>
        <fullName evidence="7">ATP-dependent RNA helicase</fullName>
        <ecNumber evidence="7">3.6.4.13</ecNumber>
    </recommendedName>
</protein>
<dbReference type="Pfam" id="PF00271">
    <property type="entry name" value="Helicase_C"/>
    <property type="match status" value="1"/>
</dbReference>
<comment type="domain">
    <text evidence="7">The Q motif is unique to and characteristic of the DEAD box family of RNA helicases and controls ATP binding and hydrolysis.</text>
</comment>
<keyword evidence="5 7" id="KW-0694">RNA-binding</keyword>
<feature type="domain" description="Helicase ATP-binding" evidence="9">
    <location>
        <begin position="184"/>
        <end position="376"/>
    </location>
</feature>
<dbReference type="PROSITE" id="PS51195">
    <property type="entry name" value="Q_MOTIF"/>
    <property type="match status" value="1"/>
</dbReference>
<feature type="region of interest" description="Disordered" evidence="8">
    <location>
        <begin position="1"/>
        <end position="57"/>
    </location>
</feature>
<keyword evidence="4 7" id="KW-0067">ATP-binding</keyword>
<dbReference type="PROSITE" id="PS51192">
    <property type="entry name" value="HELICASE_ATP_BIND_1"/>
    <property type="match status" value="1"/>
</dbReference>
<comment type="function">
    <text evidence="7">RNA helicase.</text>
</comment>
<dbReference type="SUPFAM" id="SSF52540">
    <property type="entry name" value="P-loop containing nucleoside triphosphate hydrolases"/>
    <property type="match status" value="1"/>
</dbReference>
<evidence type="ECO:0000256" key="2">
    <source>
        <dbReference type="ARBA" id="ARBA00022801"/>
    </source>
</evidence>
<keyword evidence="13" id="KW-1185">Reference proteome</keyword>
<dbReference type="InterPro" id="IPR014014">
    <property type="entry name" value="RNA_helicase_DEAD_Q_motif"/>
</dbReference>
<dbReference type="GO" id="GO:0016787">
    <property type="term" value="F:hydrolase activity"/>
    <property type="evidence" value="ECO:0007669"/>
    <property type="project" value="UniProtKB-KW"/>
</dbReference>
<dbReference type="SMART" id="SM00487">
    <property type="entry name" value="DEXDc"/>
    <property type="match status" value="1"/>
</dbReference>
<sequence length="585" mass="65897">MDLDKIQQRPYSDDSSSEDEESFGEAEIGFEDEETQATTRHRPEEAPGPSGRFAGFMDPIMNDRIDEEDIPNMITGAATASSRLTFPDIPKPSQPKIPKFQTSLEERSRTPVPEERRAKPGALFELLTDVSRIEIREYKSGEAVETKAEFIHGFDGYPFHPRLIENLRDIGCRQPTAVQKAYWNLALTKITHVMVQSQTGSGKTFAYLVPMIQRVIALKEMFARMQREGNKSVSKKKNAPLVIIFVPTRELVTQVAENAELLTRNIPEVSITSSKDRGPLTKGSDIHVTTMGGMMKFIETTERRPYRRIELTGCLFTVFDEADKFFHDHDTEEQTKQVVGEIFDGKENMRISAFSATMTGNIEAFMDGNHFDVYDKNQIPVSIDHKVIILEPREAKTAVLNLMDHVTKENGGMCPKVLIFANRRVLCDILAFHLTTHGYSAMSFSSKWPQLVRTRATKSFVTGDLNVLVASDVLAPGVDWNVDVIINYQLPPKHQFSRFKHRIGRTGRAGNTGKVFSFFYNGYGLHEQIDPDHFAAFLKELNFDVPDHLQAYYDLYCAPGAPQAAGMGIEMGYDDSDLENGNNSD</sequence>
<dbReference type="PANTHER" id="PTHR24031">
    <property type="entry name" value="RNA HELICASE"/>
    <property type="match status" value="1"/>
</dbReference>
<dbReference type="AlphaFoldDB" id="A0A4U5LW94"/>
<gene>
    <name evidence="12" type="ORF">L596_027687</name>
</gene>
<evidence type="ECO:0000256" key="8">
    <source>
        <dbReference type="SAM" id="MobiDB-lite"/>
    </source>
</evidence>
<proteinExistence type="inferred from homology"/>
<dbReference type="InterPro" id="IPR014001">
    <property type="entry name" value="Helicase_ATP-bd"/>
</dbReference>
<dbReference type="InterPro" id="IPR011545">
    <property type="entry name" value="DEAD/DEAH_box_helicase_dom"/>
</dbReference>
<organism evidence="12 13">
    <name type="scientific">Steinernema carpocapsae</name>
    <name type="common">Entomopathogenic nematode</name>
    <dbReference type="NCBI Taxonomy" id="34508"/>
    <lineage>
        <taxon>Eukaryota</taxon>
        <taxon>Metazoa</taxon>
        <taxon>Ecdysozoa</taxon>
        <taxon>Nematoda</taxon>
        <taxon>Chromadorea</taxon>
        <taxon>Rhabditida</taxon>
        <taxon>Tylenchina</taxon>
        <taxon>Panagrolaimomorpha</taxon>
        <taxon>Strongyloidoidea</taxon>
        <taxon>Steinernematidae</taxon>
        <taxon>Steinernema</taxon>
    </lineage>
</organism>
<feature type="compositionally biased region" description="Basic and acidic residues" evidence="8">
    <location>
        <begin position="104"/>
        <end position="116"/>
    </location>
</feature>
<dbReference type="Gene3D" id="3.40.50.300">
    <property type="entry name" value="P-loop containing nucleotide triphosphate hydrolases"/>
    <property type="match status" value="2"/>
</dbReference>
<evidence type="ECO:0000259" key="11">
    <source>
        <dbReference type="PROSITE" id="PS51195"/>
    </source>
</evidence>
<dbReference type="GO" id="GO:0003723">
    <property type="term" value="F:RNA binding"/>
    <property type="evidence" value="ECO:0007669"/>
    <property type="project" value="UniProtKB-UniRule"/>
</dbReference>
<feature type="region of interest" description="Disordered" evidence="8">
    <location>
        <begin position="84"/>
        <end position="116"/>
    </location>
</feature>
<dbReference type="GO" id="GO:0005524">
    <property type="term" value="F:ATP binding"/>
    <property type="evidence" value="ECO:0007669"/>
    <property type="project" value="UniProtKB-UniRule"/>
</dbReference>
<dbReference type="STRING" id="34508.A0A4U5LW94"/>